<evidence type="ECO:0000313" key="2">
    <source>
        <dbReference type="Proteomes" id="UP001196509"/>
    </source>
</evidence>
<proteinExistence type="predicted"/>
<dbReference type="Pfam" id="PF02348">
    <property type="entry name" value="CTP_transf_3"/>
    <property type="match status" value="1"/>
</dbReference>
<comment type="caution">
    <text evidence="1">The sequence shown here is derived from an EMBL/GenBank/DDBJ whole genome shotgun (WGS) entry which is preliminary data.</text>
</comment>
<keyword evidence="2" id="KW-1185">Reference proteome</keyword>
<name>A0AAE2ZKD9_9HYPH</name>
<dbReference type="Proteomes" id="UP001196509">
    <property type="component" value="Unassembled WGS sequence"/>
</dbReference>
<dbReference type="RefSeq" id="WP_220226907.1">
    <property type="nucleotide sequence ID" value="NZ_JAICBX010000001.1"/>
</dbReference>
<sequence>MSRVAVICARGGSKGVPGKNLRLLGGKPLITRTVDQAKESGLFDCVAVSSDAAEILQAAKVAGADLLVERPSELASDLISVHPAIAHCIAAVEPRLKTAVDSFTYLQVTSPFRIVQDISDAIALWEAYRPGSVVSATPSHSSPYFSLVEEQEDGTVALSKPTEPLLTRRQDAPRCWDLNGAVYVFDHARYKQDPRVLYQDTRIAEMPPERSLDIDTEFDWRVAEMLWNSNKSI</sequence>
<dbReference type="EMBL" id="JAICBX010000001">
    <property type="protein sequence ID" value="MBW8636205.1"/>
    <property type="molecule type" value="Genomic_DNA"/>
</dbReference>
<dbReference type="Gene3D" id="3.90.550.10">
    <property type="entry name" value="Spore Coat Polysaccharide Biosynthesis Protein SpsA, Chain A"/>
    <property type="match status" value="1"/>
</dbReference>
<evidence type="ECO:0000313" key="1">
    <source>
        <dbReference type="EMBL" id="MBW8636205.1"/>
    </source>
</evidence>
<reference evidence="1" key="1">
    <citation type="submission" date="2021-08" db="EMBL/GenBank/DDBJ databases">
        <title>Hoeflea bacterium WL0058 sp. nov., isolated from the sediment.</title>
        <authorList>
            <person name="Wang L."/>
            <person name="Zhang D."/>
        </authorList>
    </citation>
    <scope>NUCLEOTIDE SEQUENCE</scope>
    <source>
        <strain evidence="1">WL0058</strain>
    </source>
</reference>
<dbReference type="SUPFAM" id="SSF53448">
    <property type="entry name" value="Nucleotide-diphospho-sugar transferases"/>
    <property type="match status" value="1"/>
</dbReference>
<dbReference type="InterPro" id="IPR050793">
    <property type="entry name" value="CMP-NeuNAc_synthase"/>
</dbReference>
<dbReference type="AlphaFoldDB" id="A0AAE2ZKD9"/>
<keyword evidence="1" id="KW-0808">Transferase</keyword>
<dbReference type="InterPro" id="IPR029044">
    <property type="entry name" value="Nucleotide-diphossugar_trans"/>
</dbReference>
<dbReference type="CDD" id="cd02513">
    <property type="entry name" value="CMP-NeuAc_Synthase"/>
    <property type="match status" value="1"/>
</dbReference>
<keyword evidence="1" id="KW-0548">Nucleotidyltransferase</keyword>
<organism evidence="1 2">
    <name type="scientific">Flavimaribacter sediminis</name>
    <dbReference type="NCBI Taxonomy" id="2865987"/>
    <lineage>
        <taxon>Bacteria</taxon>
        <taxon>Pseudomonadati</taxon>
        <taxon>Pseudomonadota</taxon>
        <taxon>Alphaproteobacteria</taxon>
        <taxon>Hyphomicrobiales</taxon>
        <taxon>Rhizobiaceae</taxon>
        <taxon>Flavimaribacter</taxon>
    </lineage>
</organism>
<protein>
    <submittedName>
        <fullName evidence="1">Acylneuraminate cytidylyltransferase family protein</fullName>
    </submittedName>
</protein>
<dbReference type="InterPro" id="IPR003329">
    <property type="entry name" value="Cytidylyl_trans"/>
</dbReference>
<dbReference type="PANTHER" id="PTHR21485:SF6">
    <property type="entry name" value="N-ACYLNEURAMINATE CYTIDYLYLTRANSFERASE-RELATED"/>
    <property type="match status" value="1"/>
</dbReference>
<dbReference type="PANTHER" id="PTHR21485">
    <property type="entry name" value="HAD SUPERFAMILY MEMBERS CMAS AND KDSC"/>
    <property type="match status" value="1"/>
</dbReference>
<gene>
    <name evidence="1" type="ORF">K1W69_03315</name>
</gene>
<dbReference type="GO" id="GO:0008781">
    <property type="term" value="F:N-acylneuraminate cytidylyltransferase activity"/>
    <property type="evidence" value="ECO:0007669"/>
    <property type="project" value="TreeGrafter"/>
</dbReference>
<accession>A0AAE2ZKD9</accession>